<evidence type="ECO:0000256" key="5">
    <source>
        <dbReference type="ARBA" id="ARBA00023125"/>
    </source>
</evidence>
<dbReference type="SUPFAM" id="SSF52540">
    <property type="entry name" value="P-loop containing nucleoside triphosphate hydrolases"/>
    <property type="match status" value="1"/>
</dbReference>
<proteinExistence type="predicted"/>
<dbReference type="Gene3D" id="3.40.50.300">
    <property type="entry name" value="P-loop containing nucleotide triphosphate hydrolases"/>
    <property type="match status" value="1"/>
</dbReference>
<dbReference type="Pfam" id="PF25601">
    <property type="entry name" value="AAA_lid_14"/>
    <property type="match status" value="1"/>
</dbReference>
<evidence type="ECO:0000313" key="8">
    <source>
        <dbReference type="Proteomes" id="UP000028826"/>
    </source>
</evidence>
<dbReference type="OrthoDB" id="9805953at2"/>
<dbReference type="PRINTS" id="PR01590">
    <property type="entry name" value="HTHFIS"/>
</dbReference>
<dbReference type="Gene3D" id="3.30.450.40">
    <property type="match status" value="1"/>
</dbReference>
<dbReference type="PANTHER" id="PTHR32071">
    <property type="entry name" value="TRANSCRIPTIONAL REGULATORY PROTEIN"/>
    <property type="match status" value="1"/>
</dbReference>
<dbReference type="Pfam" id="PF00158">
    <property type="entry name" value="Sigma54_activat"/>
    <property type="match status" value="1"/>
</dbReference>
<dbReference type="InterPro" id="IPR025662">
    <property type="entry name" value="Sigma_54_int_dom_ATP-bd_1"/>
</dbReference>
<dbReference type="SMART" id="SM00382">
    <property type="entry name" value="AAA"/>
    <property type="match status" value="1"/>
</dbReference>
<evidence type="ECO:0000313" key="7">
    <source>
        <dbReference type="EMBL" id="KFI29557.1"/>
    </source>
</evidence>
<dbReference type="Gene3D" id="1.10.8.60">
    <property type="match status" value="1"/>
</dbReference>
<dbReference type="InterPro" id="IPR002078">
    <property type="entry name" value="Sigma_54_int"/>
</dbReference>
<dbReference type="GO" id="GO:0043565">
    <property type="term" value="F:sequence-specific DNA binding"/>
    <property type="evidence" value="ECO:0007669"/>
    <property type="project" value="InterPro"/>
</dbReference>
<gene>
    <name evidence="7" type="ORF">CN97_15465</name>
</gene>
<evidence type="ECO:0000256" key="3">
    <source>
        <dbReference type="ARBA" id="ARBA00023012"/>
    </source>
</evidence>
<dbReference type="Pfam" id="PF02954">
    <property type="entry name" value="HTH_8"/>
    <property type="match status" value="1"/>
</dbReference>
<dbReference type="SUPFAM" id="SSF46689">
    <property type="entry name" value="Homeodomain-like"/>
    <property type="match status" value="1"/>
</dbReference>
<dbReference type="InterPro" id="IPR025944">
    <property type="entry name" value="Sigma_54_int_dom_CS"/>
</dbReference>
<dbReference type="GO" id="GO:0000160">
    <property type="term" value="P:phosphorelay signal transduction system"/>
    <property type="evidence" value="ECO:0007669"/>
    <property type="project" value="UniProtKB-KW"/>
</dbReference>
<dbReference type="eggNOG" id="COG3284">
    <property type="taxonomic scope" value="Bacteria"/>
</dbReference>
<dbReference type="PANTHER" id="PTHR32071:SF77">
    <property type="entry name" value="TRANSCRIPTIONAL REGULATORY PROTEIN"/>
    <property type="match status" value="1"/>
</dbReference>
<name>A0A086Y5K7_9RHOB</name>
<dbReference type="STRING" id="195105.CN97_15465"/>
<dbReference type="AlphaFoldDB" id="A0A086Y5K7"/>
<dbReference type="InterPro" id="IPR003593">
    <property type="entry name" value="AAA+_ATPase"/>
</dbReference>
<keyword evidence="5" id="KW-0238">DNA-binding</keyword>
<comment type="caution">
    <text evidence="7">The sequence shown here is derived from an EMBL/GenBank/DDBJ whole genome shotgun (WGS) entry which is preliminary data.</text>
</comment>
<dbReference type="GO" id="GO:0005524">
    <property type="term" value="F:ATP binding"/>
    <property type="evidence" value="ECO:0007669"/>
    <property type="project" value="UniProtKB-KW"/>
</dbReference>
<sequence>MEDLHHIREIEEVSRGRAGQRAPVVVQSWLRCLNQHRLDPAARSEAYILPDSALRLHRQRSEDLIAIARSGIEHLYSLVAGQNYVLMLADSAGVTVEYLGDPGQKAALRRSGLYLGAEWSEERAGTCALGACIATGEPLIIHQSDHFDLAHTGLSCTAAPIYDTGGRLAAVLDISLLSSPLPRASQSLALNLVRQSARRIEMANLMAESRREWVLRLSAGADFLDVDPEDAVSLDTAGRVIGMTNGAARVMARAAGLDWRGSEALIGRPISDFLDISLDRLEGLTRQRQAAERFVETRDGHRLFAHAIEPRPAPLRAPPRPERLPPGLRGLAGGDPVMELALGRVAALAPSPLPLLIEGETGTGKLTLARAIHALAGRGPLVVLPCAGLAEEDGALLFGRAGERGGGMIAEAGGGTLVLDKVEELPPGLQRRFLRLAAEDGAVPVGGTRAEPLPLRIIATSQCDLGQAAVEGRFRADLFHRLNGALIRLPALRHRQDLLWLAERAFTEAFASPPPLSVEVLEALSRYDWPGNLRELGHLARSLAITAAGRSVLPSDVPRAGAHAPPHAEGEAARLLRALDASGGNISEAARRLGVNRSTIHRQMHRFGLKGGAGH</sequence>
<dbReference type="Proteomes" id="UP000028826">
    <property type="component" value="Unassembled WGS sequence"/>
</dbReference>
<evidence type="ECO:0000256" key="6">
    <source>
        <dbReference type="ARBA" id="ARBA00023163"/>
    </source>
</evidence>
<keyword evidence="3" id="KW-0902">Two-component regulatory system</keyword>
<reference evidence="7 8" key="1">
    <citation type="submission" date="2014-03" db="EMBL/GenBank/DDBJ databases">
        <title>Genome of Haematobacter massiliensis CCUG 47968.</title>
        <authorList>
            <person name="Wang D."/>
            <person name="Wang G."/>
        </authorList>
    </citation>
    <scope>NUCLEOTIDE SEQUENCE [LARGE SCALE GENOMIC DNA]</scope>
    <source>
        <strain evidence="7 8">CCUG 47968</strain>
    </source>
</reference>
<dbReference type="GO" id="GO:0006355">
    <property type="term" value="P:regulation of DNA-templated transcription"/>
    <property type="evidence" value="ECO:0007669"/>
    <property type="project" value="InterPro"/>
</dbReference>
<dbReference type="EMBL" id="JGYG01000005">
    <property type="protein sequence ID" value="KFI29557.1"/>
    <property type="molecule type" value="Genomic_DNA"/>
</dbReference>
<dbReference type="InterPro" id="IPR029016">
    <property type="entry name" value="GAF-like_dom_sf"/>
</dbReference>
<dbReference type="InterPro" id="IPR027417">
    <property type="entry name" value="P-loop_NTPase"/>
</dbReference>
<dbReference type="InterPro" id="IPR009057">
    <property type="entry name" value="Homeodomain-like_sf"/>
</dbReference>
<keyword evidence="2" id="KW-0067">ATP-binding</keyword>
<evidence type="ECO:0000256" key="4">
    <source>
        <dbReference type="ARBA" id="ARBA00023015"/>
    </source>
</evidence>
<dbReference type="Pfam" id="PF01590">
    <property type="entry name" value="GAF"/>
    <property type="match status" value="1"/>
</dbReference>
<keyword evidence="1" id="KW-0547">Nucleotide-binding</keyword>
<protein>
    <submittedName>
        <fullName evidence="7">ATPase AAA</fullName>
    </submittedName>
</protein>
<dbReference type="InterPro" id="IPR058031">
    <property type="entry name" value="AAA_lid_NorR"/>
</dbReference>
<evidence type="ECO:0000256" key="1">
    <source>
        <dbReference type="ARBA" id="ARBA00022741"/>
    </source>
</evidence>
<dbReference type="InterPro" id="IPR002197">
    <property type="entry name" value="HTH_Fis"/>
</dbReference>
<accession>A0A086Y5K7</accession>
<dbReference type="RefSeq" id="WP_035710253.1">
    <property type="nucleotide sequence ID" value="NZ_CP035511.1"/>
</dbReference>
<dbReference type="PROSITE" id="PS00675">
    <property type="entry name" value="SIGMA54_INTERACT_1"/>
    <property type="match status" value="1"/>
</dbReference>
<dbReference type="SUPFAM" id="SSF55781">
    <property type="entry name" value="GAF domain-like"/>
    <property type="match status" value="1"/>
</dbReference>
<organism evidence="7 8">
    <name type="scientific">Haematobacter massiliensis</name>
    <dbReference type="NCBI Taxonomy" id="195105"/>
    <lineage>
        <taxon>Bacteria</taxon>
        <taxon>Pseudomonadati</taxon>
        <taxon>Pseudomonadota</taxon>
        <taxon>Alphaproteobacteria</taxon>
        <taxon>Rhodobacterales</taxon>
        <taxon>Paracoccaceae</taxon>
        <taxon>Haematobacter</taxon>
    </lineage>
</organism>
<keyword evidence="4" id="KW-0805">Transcription regulation</keyword>
<dbReference type="CDD" id="cd00009">
    <property type="entry name" value="AAA"/>
    <property type="match status" value="1"/>
</dbReference>
<dbReference type="PROSITE" id="PS50045">
    <property type="entry name" value="SIGMA54_INTERACT_4"/>
    <property type="match status" value="1"/>
</dbReference>
<dbReference type="Gene3D" id="1.10.10.60">
    <property type="entry name" value="Homeodomain-like"/>
    <property type="match status" value="1"/>
</dbReference>
<evidence type="ECO:0000256" key="2">
    <source>
        <dbReference type="ARBA" id="ARBA00022840"/>
    </source>
</evidence>
<keyword evidence="8" id="KW-1185">Reference proteome</keyword>
<keyword evidence="6" id="KW-0804">Transcription</keyword>
<dbReference type="PROSITE" id="PS00688">
    <property type="entry name" value="SIGMA54_INTERACT_3"/>
    <property type="match status" value="1"/>
</dbReference>
<dbReference type="InterPro" id="IPR003018">
    <property type="entry name" value="GAF"/>
</dbReference>